<feature type="region of interest" description="Disordered" evidence="1">
    <location>
        <begin position="113"/>
        <end position="144"/>
    </location>
</feature>
<reference evidence="3" key="1">
    <citation type="journal article" date="2019" name="Int. J. Syst. Evol. Microbiol.">
        <title>The Global Catalogue of Microorganisms (GCM) 10K type strain sequencing project: providing services to taxonomists for standard genome sequencing and annotation.</title>
        <authorList>
            <consortium name="The Broad Institute Genomics Platform"/>
            <consortium name="The Broad Institute Genome Sequencing Center for Infectious Disease"/>
            <person name="Wu L."/>
            <person name="Ma J."/>
        </authorList>
    </citation>
    <scope>NUCLEOTIDE SEQUENCE [LARGE SCALE GENOMIC DNA]</scope>
    <source>
        <strain evidence="3">CGMCC 1.15111</strain>
    </source>
</reference>
<protein>
    <submittedName>
        <fullName evidence="2">Uncharacterized protein</fullName>
    </submittedName>
</protein>
<keyword evidence="3" id="KW-1185">Reference proteome</keyword>
<accession>A0ABQ3I641</accession>
<feature type="region of interest" description="Disordered" evidence="1">
    <location>
        <begin position="175"/>
        <end position="209"/>
    </location>
</feature>
<sequence>MKRGKLFILHHDVQRHKKAKPAPDRLAEARMVQSGQVRSGYFDDLKAIELSCNEQPTIPVLPNSPDYSQAKDALHEVKQLEITDITDGFSDFMDSAFEDQFNEFFNENLEEINHSPQTSSEQSTAPPKQKKQSVYSQPKAETVPVDYSDPHHLFDQIGNNIAKTKAISLGEFSIETSDNASTPPPLMGEDELNEDLNLLNNTKKHSDEK</sequence>
<proteinExistence type="predicted"/>
<feature type="compositionally biased region" description="Polar residues" evidence="1">
    <location>
        <begin position="114"/>
        <end position="136"/>
    </location>
</feature>
<dbReference type="RefSeq" id="WP_189629593.1">
    <property type="nucleotide sequence ID" value="NZ_BNAG01000002.1"/>
</dbReference>
<name>A0ABQ3I641_9BACT</name>
<gene>
    <name evidence="2" type="ORF">GCM10011340_14780</name>
</gene>
<evidence type="ECO:0000313" key="3">
    <source>
        <dbReference type="Proteomes" id="UP000658258"/>
    </source>
</evidence>
<evidence type="ECO:0000313" key="2">
    <source>
        <dbReference type="EMBL" id="GHE60919.1"/>
    </source>
</evidence>
<comment type="caution">
    <text evidence="2">The sequence shown here is derived from an EMBL/GenBank/DDBJ whole genome shotgun (WGS) entry which is preliminary data.</text>
</comment>
<organism evidence="2 3">
    <name type="scientific">Roseivirga thermotolerans</name>
    <dbReference type="NCBI Taxonomy" id="1758176"/>
    <lineage>
        <taxon>Bacteria</taxon>
        <taxon>Pseudomonadati</taxon>
        <taxon>Bacteroidota</taxon>
        <taxon>Cytophagia</taxon>
        <taxon>Cytophagales</taxon>
        <taxon>Roseivirgaceae</taxon>
        <taxon>Roseivirga</taxon>
    </lineage>
</organism>
<dbReference type="EMBL" id="BNAG01000002">
    <property type="protein sequence ID" value="GHE60919.1"/>
    <property type="molecule type" value="Genomic_DNA"/>
</dbReference>
<evidence type="ECO:0000256" key="1">
    <source>
        <dbReference type="SAM" id="MobiDB-lite"/>
    </source>
</evidence>
<dbReference type="Proteomes" id="UP000658258">
    <property type="component" value="Unassembled WGS sequence"/>
</dbReference>